<dbReference type="PANTHER" id="PTHR43884">
    <property type="entry name" value="ACYL-COA DEHYDROGENASE"/>
    <property type="match status" value="1"/>
</dbReference>
<proteinExistence type="predicted"/>
<comment type="caution">
    <text evidence="4">The sequence shown here is derived from an EMBL/GenBank/DDBJ whole genome shotgun (WGS) entry which is preliminary data.</text>
</comment>
<dbReference type="Gene3D" id="1.20.140.10">
    <property type="entry name" value="Butyryl-CoA Dehydrogenase, subunit A, domain 3"/>
    <property type="match status" value="1"/>
</dbReference>
<dbReference type="InterPro" id="IPR036250">
    <property type="entry name" value="AcylCo_DH-like_C"/>
</dbReference>
<dbReference type="GO" id="GO:0050660">
    <property type="term" value="F:flavin adenine dinucleotide binding"/>
    <property type="evidence" value="ECO:0007669"/>
    <property type="project" value="InterPro"/>
</dbReference>
<name>A0A0M9DNP1_9BACI</name>
<dbReference type="SUPFAM" id="SSF47203">
    <property type="entry name" value="Acyl-CoA dehydrogenase C-terminal domain-like"/>
    <property type="match status" value="1"/>
</dbReference>
<dbReference type="GO" id="GO:0008470">
    <property type="term" value="F:3-methylbutanoyl-CoA dehydrogenase activity"/>
    <property type="evidence" value="ECO:0007669"/>
    <property type="project" value="TreeGrafter"/>
</dbReference>
<evidence type="ECO:0000259" key="3">
    <source>
        <dbReference type="Pfam" id="PF08028"/>
    </source>
</evidence>
<gene>
    <name evidence="4" type="ORF">ADM90_02945</name>
</gene>
<sequence length="402" mass="44253">MSIQVTLGPIVKPNSEELTKLLQEIKDDAAKRRRENQTAHPNHAIQLIKKARLGALRLPEELGGAGTSIQDVFDVLIQLAAADPDVAHSLRYHFYAVEQFLLDKENLQNVKWLETIAKGNLIGNGFTELNSTNAGLFQFETNLTVDGEGYRLNGTKYFSTGTLYAEWVEIMASDINGKTVRVILPTDREGIEVVDDWDGFGQTLTGSGTTNLNHVFVEKSEVFIIPDHTTPFNAHLQLFLQAVIVGILHTIVEDAVNLLSTRTRTFSFAAAEKPTEDPQLLQVVGELSSRAFAAKAIVLAAAKELDEAIEAADKGIISYKASHQASLRAAQAKVVVDKLALEAATLLFEVGGASATRKTAHLDRHWRNIRTISSHNPTVYKARAIGNYEVNKIDLPINEVYF</sequence>
<dbReference type="Pfam" id="PF02771">
    <property type="entry name" value="Acyl-CoA_dh_N"/>
    <property type="match status" value="1"/>
</dbReference>
<dbReference type="InterPro" id="IPR046373">
    <property type="entry name" value="Acyl-CoA_Oxase/DH_mid-dom_sf"/>
</dbReference>
<dbReference type="Gene3D" id="2.40.110.10">
    <property type="entry name" value="Butyryl-CoA Dehydrogenase, subunit A, domain 2"/>
    <property type="match status" value="1"/>
</dbReference>
<evidence type="ECO:0000313" key="5">
    <source>
        <dbReference type="Proteomes" id="UP000037977"/>
    </source>
</evidence>
<dbReference type="AlphaFoldDB" id="A0A0M9DNP1"/>
<dbReference type="InterPro" id="IPR037069">
    <property type="entry name" value="AcylCoA_DH/ox_N_sf"/>
</dbReference>
<dbReference type="EMBL" id="LGCI01000003">
    <property type="protein sequence ID" value="KOY83862.1"/>
    <property type="molecule type" value="Genomic_DNA"/>
</dbReference>
<dbReference type="PANTHER" id="PTHR43884:SF12">
    <property type="entry name" value="ISOVALERYL-COA DEHYDROGENASE, MITOCHONDRIAL-RELATED"/>
    <property type="match status" value="1"/>
</dbReference>
<dbReference type="SUPFAM" id="SSF56645">
    <property type="entry name" value="Acyl-CoA dehydrogenase NM domain-like"/>
    <property type="match status" value="1"/>
</dbReference>
<keyword evidence="1" id="KW-0560">Oxidoreductase</keyword>
<dbReference type="PATRIC" id="fig|33935.3.peg.4783"/>
<feature type="domain" description="Acyl-CoA dehydrogenase/oxidase N-terminal" evidence="2">
    <location>
        <begin position="23"/>
        <end position="119"/>
    </location>
</feature>
<evidence type="ECO:0000313" key="4">
    <source>
        <dbReference type="EMBL" id="KOY83862.1"/>
    </source>
</evidence>
<organism evidence="4 5">
    <name type="scientific">Lysinibacillus macroides</name>
    <dbReference type="NCBI Taxonomy" id="33935"/>
    <lineage>
        <taxon>Bacteria</taxon>
        <taxon>Bacillati</taxon>
        <taxon>Bacillota</taxon>
        <taxon>Bacilli</taxon>
        <taxon>Bacillales</taxon>
        <taxon>Bacillaceae</taxon>
        <taxon>Lysinibacillus</taxon>
    </lineage>
</organism>
<dbReference type="Pfam" id="PF08028">
    <property type="entry name" value="Acyl-CoA_dh_2"/>
    <property type="match status" value="1"/>
</dbReference>
<protein>
    <submittedName>
        <fullName evidence="4">Acyl-CoA dehydrogenase</fullName>
    </submittedName>
</protein>
<dbReference type="STRING" id="33935.ADM90_02945"/>
<dbReference type="PIRSF" id="PIRSF016578">
    <property type="entry name" value="HsaA"/>
    <property type="match status" value="1"/>
</dbReference>
<evidence type="ECO:0000256" key="1">
    <source>
        <dbReference type="ARBA" id="ARBA00023002"/>
    </source>
</evidence>
<dbReference type="Proteomes" id="UP000037977">
    <property type="component" value="Unassembled WGS sequence"/>
</dbReference>
<dbReference type="OrthoDB" id="571684at2"/>
<dbReference type="InterPro" id="IPR013107">
    <property type="entry name" value="Acyl-CoA_DH_C"/>
</dbReference>
<evidence type="ECO:0000259" key="2">
    <source>
        <dbReference type="Pfam" id="PF02771"/>
    </source>
</evidence>
<dbReference type="InterPro" id="IPR009100">
    <property type="entry name" value="AcylCoA_DH/oxidase_NM_dom_sf"/>
</dbReference>
<dbReference type="GO" id="GO:0006552">
    <property type="term" value="P:L-leucine catabolic process"/>
    <property type="evidence" value="ECO:0007669"/>
    <property type="project" value="TreeGrafter"/>
</dbReference>
<dbReference type="InterPro" id="IPR013786">
    <property type="entry name" value="AcylCoA_DH/ox_N"/>
</dbReference>
<dbReference type="RefSeq" id="WP_053993571.1">
    <property type="nucleotide sequence ID" value="NZ_CP065643.1"/>
</dbReference>
<reference evidence="4 5" key="1">
    <citation type="submission" date="2015-07" db="EMBL/GenBank/DDBJ databases">
        <title>Genome sequencing project for genomic taxonomy and phylogenomics of Bacillus-like bacteria.</title>
        <authorList>
            <person name="Liu B."/>
            <person name="Wang J."/>
            <person name="Zhu Y."/>
            <person name="Liu G."/>
            <person name="Chen Q."/>
            <person name="Chen Z."/>
            <person name="Che J."/>
            <person name="Ge C."/>
            <person name="Shi H."/>
            <person name="Pan Z."/>
            <person name="Liu X."/>
        </authorList>
    </citation>
    <scope>NUCLEOTIDE SEQUENCE [LARGE SCALE GENOMIC DNA]</scope>
    <source>
        <strain evidence="4 5">DSM 54</strain>
    </source>
</reference>
<dbReference type="Gene3D" id="1.10.540.10">
    <property type="entry name" value="Acyl-CoA dehydrogenase/oxidase, N-terminal domain"/>
    <property type="match status" value="1"/>
</dbReference>
<keyword evidence="5" id="KW-1185">Reference proteome</keyword>
<accession>A0A0M9DNP1</accession>
<feature type="domain" description="Acyl-CoA dehydrogenase C-terminal" evidence="3">
    <location>
        <begin position="241"/>
        <end position="376"/>
    </location>
</feature>